<dbReference type="GO" id="GO:0004565">
    <property type="term" value="F:beta-galactosidase activity"/>
    <property type="evidence" value="ECO:0007669"/>
    <property type="project" value="UniProtKB-EC"/>
</dbReference>
<dbReference type="InterPro" id="IPR013783">
    <property type="entry name" value="Ig-like_fold"/>
</dbReference>
<evidence type="ECO:0000259" key="7">
    <source>
        <dbReference type="SMART" id="SM01038"/>
    </source>
</evidence>
<dbReference type="PRINTS" id="PR00132">
    <property type="entry name" value="GLHYDRLASE2"/>
</dbReference>
<evidence type="ECO:0000256" key="2">
    <source>
        <dbReference type="ARBA" id="ARBA00007401"/>
    </source>
</evidence>
<dbReference type="SUPFAM" id="SSF74650">
    <property type="entry name" value="Galactose mutarotase-like"/>
    <property type="match status" value="1"/>
</dbReference>
<dbReference type="SUPFAM" id="SSF49785">
    <property type="entry name" value="Galactose-binding domain-like"/>
    <property type="match status" value="1"/>
</dbReference>
<dbReference type="PROSITE" id="PS00719">
    <property type="entry name" value="GLYCOSYL_HYDROL_F2_1"/>
    <property type="match status" value="1"/>
</dbReference>
<comment type="caution">
    <text evidence="8">The sequence shown here is derived from an EMBL/GenBank/DDBJ whole genome shotgun (WGS) entry which is preliminary data.</text>
</comment>
<dbReference type="InterPro" id="IPR006101">
    <property type="entry name" value="Glyco_hydro_2"/>
</dbReference>
<evidence type="ECO:0000256" key="3">
    <source>
        <dbReference type="ARBA" id="ARBA00012756"/>
    </source>
</evidence>
<evidence type="ECO:0000313" key="9">
    <source>
        <dbReference type="Proteomes" id="UP000235122"/>
    </source>
</evidence>
<keyword evidence="4" id="KW-0378">Hydrolase</keyword>
<accession>A0A2I1IQR9</accession>
<dbReference type="InterPro" id="IPR006104">
    <property type="entry name" value="Glyco_hydro_2_N"/>
</dbReference>
<dbReference type="EMBL" id="PKKO01000001">
    <property type="protein sequence ID" value="PKY73464.1"/>
    <property type="molecule type" value="Genomic_DNA"/>
</dbReference>
<dbReference type="InterPro" id="IPR017853">
    <property type="entry name" value="GH"/>
</dbReference>
<dbReference type="Proteomes" id="UP000235122">
    <property type="component" value="Unassembled WGS sequence"/>
</dbReference>
<evidence type="ECO:0000256" key="5">
    <source>
        <dbReference type="ARBA" id="ARBA00023295"/>
    </source>
</evidence>
<gene>
    <name evidence="8" type="ORF">CYJ19_02455</name>
</gene>
<dbReference type="Pfam" id="PF02836">
    <property type="entry name" value="Glyco_hydro_2_C"/>
    <property type="match status" value="1"/>
</dbReference>
<dbReference type="InterPro" id="IPR050347">
    <property type="entry name" value="Bact_Beta-galactosidase"/>
</dbReference>
<evidence type="ECO:0000256" key="1">
    <source>
        <dbReference type="ARBA" id="ARBA00001412"/>
    </source>
</evidence>
<proteinExistence type="inferred from homology"/>
<dbReference type="InterPro" id="IPR006103">
    <property type="entry name" value="Glyco_hydro_2_cat"/>
</dbReference>
<dbReference type="Pfam" id="PF02929">
    <property type="entry name" value="Bgal_small_N"/>
    <property type="match status" value="1"/>
</dbReference>
<evidence type="ECO:0000313" key="8">
    <source>
        <dbReference type="EMBL" id="PKY73464.1"/>
    </source>
</evidence>
<dbReference type="Gene3D" id="2.60.40.10">
    <property type="entry name" value="Immunoglobulins"/>
    <property type="match status" value="1"/>
</dbReference>
<dbReference type="InterPro" id="IPR036156">
    <property type="entry name" value="Beta-gal/glucu_dom_sf"/>
</dbReference>
<dbReference type="SUPFAM" id="SSF49303">
    <property type="entry name" value="beta-Galactosidase/glucuronidase domain"/>
    <property type="match status" value="1"/>
</dbReference>
<dbReference type="STRING" id="33007.HMPREF3198_02094"/>
<dbReference type="SMART" id="SM01038">
    <property type="entry name" value="Bgal_small_N"/>
    <property type="match status" value="1"/>
</dbReference>
<feature type="domain" description="Beta galactosidase small chain/" evidence="7">
    <location>
        <begin position="725"/>
        <end position="997"/>
    </location>
</feature>
<protein>
    <recommendedName>
        <fullName evidence="3">beta-galactosidase</fullName>
        <ecNumber evidence="3">3.2.1.23</ecNumber>
    </recommendedName>
    <alternativeName>
        <fullName evidence="6">Lactase</fullName>
    </alternativeName>
</protein>
<organism evidence="8 9">
    <name type="scientific">Winkia neuii</name>
    <dbReference type="NCBI Taxonomy" id="33007"/>
    <lineage>
        <taxon>Bacteria</taxon>
        <taxon>Bacillati</taxon>
        <taxon>Actinomycetota</taxon>
        <taxon>Actinomycetes</taxon>
        <taxon>Actinomycetales</taxon>
        <taxon>Actinomycetaceae</taxon>
        <taxon>Winkia</taxon>
    </lineage>
</organism>
<dbReference type="EC" id="3.2.1.23" evidence="3"/>
<dbReference type="InterPro" id="IPR004199">
    <property type="entry name" value="B-gal_small/dom_5"/>
</dbReference>
<dbReference type="Gene3D" id="2.60.120.260">
    <property type="entry name" value="Galactose-binding domain-like"/>
    <property type="match status" value="1"/>
</dbReference>
<evidence type="ECO:0000256" key="6">
    <source>
        <dbReference type="ARBA" id="ARBA00032230"/>
    </source>
</evidence>
<dbReference type="InterPro" id="IPR008979">
    <property type="entry name" value="Galactose-bd-like_sf"/>
</dbReference>
<reference evidence="8 9" key="1">
    <citation type="submission" date="2017-12" db="EMBL/GenBank/DDBJ databases">
        <title>Phylogenetic diversity of female urinary microbiome.</title>
        <authorList>
            <person name="Thomas-White K."/>
            <person name="Wolfe A.J."/>
        </authorList>
    </citation>
    <scope>NUCLEOTIDE SEQUENCE [LARGE SCALE GENOMIC DNA]</scope>
    <source>
        <strain evidence="8 9">UMB0402</strain>
    </source>
</reference>
<sequence>MGKYPKNAAGGNAVKADTNWMLPQTKEPGRGAMPPRSFFPSTEPEISLNGQWDFCIRNTANPEPAGELPDVADPAFSPTSEEGWGKIEVPSHWVLPAGQGRGNPAYTNLTYPFPLDPPYVPDENPTGDYRRWVELPEDWPAGGRTILRLHGIESIGQIWVDGVWVGSTQGSRLLHEFDVTELLTAGRHLVSVRVSQFSPGSYLEDQDQWWLPGIFRDVQLVHLSDLTDVQVNTDFVDGEGQITLRVCADCDQVKVQMPQLGLNARMGANASATFELGKVQAWEPESPHLYDLNVVAGQSEAKLRVGFTRVEIVDGQLRANGKRLILRGVNRHEINAERGRVFDYEFARADLLLMKQFGINAIRTSHYPPHPQLLDLADELGFWVMDESDYETHGFEFDRWRNNPSADPTWKEAIVDRALRLVHRDLNHPSIFAWSLGNESHTGANLAAAAAAIREVDSSRPIHYEGDYECNYSDFHSRMYPSIGEQEAFFAPGGPLAVPGHPASRLSKEQAAIARRHPYVLIEYAHAMGTGPGGVGPIWDLVRKHPNHCGGFVWEWRDHALRLPNGQLGYGGDFGEKIHDGNFVCDGLVSANSEISPGLVNWANIVAPVVATADLETEEIVVQNRGASLERPACVRVFTDDAYKDVEVPPIAPYATVTVPLPLSGKRVGAAVLGQNYVEVPSPVHMSKVPMGAVGTSLPGNLRVCSVRQTEAKLDEAGEASGGAEALAGRGNLRAQAGFEGELAFPLPEVVLWRAPTDNDKGHGPLDYWEQSDQQNLGQGRGSWGPSSAEKWMDYRLHLAVTRRSGDGKLVTSAANKTWQLITDVEATGSRDDAWIRLEAQPVGSWPIFVPRIGYMYKLAGTDWQVTYHGLGPGPNYPDMSEGSWVGTFTGPSNSMWTDQLCPQEGAHRGGVDSLVLQRNNVRYEVSFSTPVGVSVCPYSPLQLTGVGHNWQLPETASTYVIVDLVHHGIGTRSCGPDVLPAAGATPRPATLKIRVRRTGGDPA</sequence>
<dbReference type="PANTHER" id="PTHR46323">
    <property type="entry name" value="BETA-GALACTOSIDASE"/>
    <property type="match status" value="1"/>
</dbReference>
<dbReference type="GO" id="GO:0005990">
    <property type="term" value="P:lactose catabolic process"/>
    <property type="evidence" value="ECO:0007669"/>
    <property type="project" value="TreeGrafter"/>
</dbReference>
<dbReference type="InterPro" id="IPR011013">
    <property type="entry name" value="Gal_mutarotase_sf_dom"/>
</dbReference>
<comment type="catalytic activity">
    <reaction evidence="1">
        <text>Hydrolysis of terminal non-reducing beta-D-galactose residues in beta-D-galactosides.</text>
        <dbReference type="EC" id="3.2.1.23"/>
    </reaction>
</comment>
<keyword evidence="9" id="KW-1185">Reference proteome</keyword>
<dbReference type="GO" id="GO:0009341">
    <property type="term" value="C:beta-galactosidase complex"/>
    <property type="evidence" value="ECO:0007669"/>
    <property type="project" value="InterPro"/>
</dbReference>
<dbReference type="InterPro" id="IPR023230">
    <property type="entry name" value="Glyco_hydro_2_CS"/>
</dbReference>
<dbReference type="Gene3D" id="2.70.98.10">
    <property type="match status" value="1"/>
</dbReference>
<dbReference type="InterPro" id="IPR014718">
    <property type="entry name" value="GH-type_carb-bd"/>
</dbReference>
<keyword evidence="5" id="KW-0326">Glycosidase</keyword>
<dbReference type="SUPFAM" id="SSF51445">
    <property type="entry name" value="(Trans)glycosidases"/>
    <property type="match status" value="1"/>
</dbReference>
<name>A0A2I1IQR9_9ACTO</name>
<dbReference type="Pfam" id="PF02837">
    <property type="entry name" value="Glyco_hydro_2_N"/>
    <property type="match status" value="1"/>
</dbReference>
<comment type="similarity">
    <text evidence="2">Belongs to the glycosyl hydrolase 2 family.</text>
</comment>
<dbReference type="Gene3D" id="3.20.20.80">
    <property type="entry name" value="Glycosidases"/>
    <property type="match status" value="1"/>
</dbReference>
<dbReference type="PANTHER" id="PTHR46323:SF2">
    <property type="entry name" value="BETA-GALACTOSIDASE"/>
    <property type="match status" value="1"/>
</dbReference>
<dbReference type="GO" id="GO:0030246">
    <property type="term" value="F:carbohydrate binding"/>
    <property type="evidence" value="ECO:0007669"/>
    <property type="project" value="InterPro"/>
</dbReference>
<evidence type="ECO:0000256" key="4">
    <source>
        <dbReference type="ARBA" id="ARBA00022801"/>
    </source>
</evidence>
<dbReference type="AlphaFoldDB" id="A0A2I1IQR9"/>